<name>A0A086JVX0_TOXGO</name>
<feature type="domain" description="MD-2-related lipid-recognition" evidence="2">
    <location>
        <begin position="115"/>
        <end position="225"/>
    </location>
</feature>
<reference evidence="3 4" key="1">
    <citation type="submission" date="2014-07" db="EMBL/GenBank/DDBJ databases">
        <authorList>
            <person name="Sibley D."/>
            <person name="Venepally P."/>
            <person name="Karamycheva S."/>
            <person name="Hadjithomas M."/>
            <person name="Khan A."/>
            <person name="Brunk B."/>
            <person name="Roos D."/>
            <person name="Caler E."/>
            <person name="Lorenzi H."/>
        </authorList>
    </citation>
    <scope>NUCLEOTIDE SEQUENCE [LARGE SCALE GENOMIC DNA]</scope>
    <source>
        <strain evidence="3 4">FOU</strain>
    </source>
</reference>
<dbReference type="OrthoDB" id="331790at2759"/>
<proteinExistence type="predicted"/>
<feature type="signal peptide" evidence="1">
    <location>
        <begin position="1"/>
        <end position="17"/>
    </location>
</feature>
<keyword evidence="1" id="KW-0732">Signal</keyword>
<dbReference type="InterPro" id="IPR003172">
    <property type="entry name" value="ML_dom"/>
</dbReference>
<dbReference type="VEuPathDB" id="ToxoDB:TGFOU_280430"/>
<dbReference type="Pfam" id="PF02221">
    <property type="entry name" value="E1_DerP2_DerF2"/>
    <property type="match status" value="1"/>
</dbReference>
<evidence type="ECO:0000313" key="4">
    <source>
        <dbReference type="Proteomes" id="UP000028838"/>
    </source>
</evidence>
<evidence type="ECO:0000256" key="1">
    <source>
        <dbReference type="SAM" id="SignalP"/>
    </source>
</evidence>
<dbReference type="AlphaFoldDB" id="A0A086JVX0"/>
<comment type="caution">
    <text evidence="3">The sequence shown here is derived from an EMBL/GenBank/DDBJ whole genome shotgun (WGS) entry which is preliminary data.</text>
</comment>
<dbReference type="Proteomes" id="UP000028838">
    <property type="component" value="Unassembled WGS sequence"/>
</dbReference>
<gene>
    <name evidence="3" type="ORF">TGFOU_280430</name>
</gene>
<protein>
    <submittedName>
        <fullName evidence="3">ML domain protein</fullName>
    </submittedName>
</protein>
<sequence length="239" mass="26685">MMALSQFCLFLLTRVLAFSPRSCQPLFPRFETAFFTMSLRTRIAALFLFLALSSAFCPFSVLGQKTEDVDQKEEGFEIASTKAHEEAEEAQISITRPGGSSSIWDNPPESHRDLWRWCTTQPSLIEDFDILLDPYPLRPGRNFNLHLRGILKEALPDLQLRTLIVLSRFIRISHTRNLCAENPGLCPLQPGYQELTITYAIPPVIPGPITVDATMIVGSKEIACARMGPLQISASGLGF</sequence>
<organism evidence="3 4">
    <name type="scientific">Toxoplasma gondii FOU</name>
    <dbReference type="NCBI Taxonomy" id="943167"/>
    <lineage>
        <taxon>Eukaryota</taxon>
        <taxon>Sar</taxon>
        <taxon>Alveolata</taxon>
        <taxon>Apicomplexa</taxon>
        <taxon>Conoidasida</taxon>
        <taxon>Coccidia</taxon>
        <taxon>Eucoccidiorida</taxon>
        <taxon>Eimeriorina</taxon>
        <taxon>Sarcocystidae</taxon>
        <taxon>Toxoplasma</taxon>
    </lineage>
</organism>
<dbReference type="EMBL" id="AEYH02002669">
    <property type="protein sequence ID" value="KFG36288.1"/>
    <property type="molecule type" value="Genomic_DNA"/>
</dbReference>
<accession>A0A086JVX0</accession>
<evidence type="ECO:0000313" key="3">
    <source>
        <dbReference type="EMBL" id="KFG36288.1"/>
    </source>
</evidence>
<feature type="chain" id="PRO_5001808623" evidence="1">
    <location>
        <begin position="18"/>
        <end position="239"/>
    </location>
</feature>
<evidence type="ECO:0000259" key="2">
    <source>
        <dbReference type="Pfam" id="PF02221"/>
    </source>
</evidence>